<evidence type="ECO:0000256" key="4">
    <source>
        <dbReference type="ARBA" id="ARBA00022692"/>
    </source>
</evidence>
<evidence type="ECO:0000256" key="3">
    <source>
        <dbReference type="ARBA" id="ARBA00022475"/>
    </source>
</evidence>
<comment type="similarity">
    <text evidence="2 7">Belongs to the UPF0056 (MarC) family.</text>
</comment>
<dbReference type="EMBL" id="JAAGRN010000011">
    <property type="protein sequence ID" value="NDY84293.1"/>
    <property type="molecule type" value="Genomic_DNA"/>
</dbReference>
<dbReference type="PANTHER" id="PTHR33508">
    <property type="entry name" value="UPF0056 MEMBRANE PROTEIN YHCE"/>
    <property type="match status" value="1"/>
</dbReference>
<organism evidence="8">
    <name type="scientific">Sheuella amnicola</name>
    <dbReference type="NCBI Taxonomy" id="2707330"/>
    <lineage>
        <taxon>Bacteria</taxon>
        <taxon>Pseudomonadati</taxon>
        <taxon>Pseudomonadota</taxon>
        <taxon>Betaproteobacteria</taxon>
        <taxon>Burkholderiales</taxon>
        <taxon>Alcaligenaceae</taxon>
        <taxon>Sheuella</taxon>
    </lineage>
</organism>
<evidence type="ECO:0000256" key="1">
    <source>
        <dbReference type="ARBA" id="ARBA00004651"/>
    </source>
</evidence>
<evidence type="ECO:0000256" key="6">
    <source>
        <dbReference type="ARBA" id="ARBA00023136"/>
    </source>
</evidence>
<feature type="transmembrane region" description="Helical" evidence="7">
    <location>
        <begin position="118"/>
        <end position="139"/>
    </location>
</feature>
<comment type="caution">
    <text evidence="8">The sequence shown here is derived from an EMBL/GenBank/DDBJ whole genome shotgun (WGS) entry which is preliminary data.</text>
</comment>
<feature type="transmembrane region" description="Helical" evidence="7">
    <location>
        <begin position="151"/>
        <end position="174"/>
    </location>
</feature>
<keyword evidence="3" id="KW-1003">Cell membrane</keyword>
<keyword evidence="4 7" id="KW-0812">Transmembrane</keyword>
<dbReference type="GO" id="GO:0005886">
    <property type="term" value="C:plasma membrane"/>
    <property type="evidence" value="ECO:0007669"/>
    <property type="project" value="UniProtKB-SubCell"/>
</dbReference>
<keyword evidence="6 7" id="KW-0472">Membrane</keyword>
<evidence type="ECO:0000256" key="2">
    <source>
        <dbReference type="ARBA" id="ARBA00009784"/>
    </source>
</evidence>
<dbReference type="AlphaFoldDB" id="A0A6B2R2F0"/>
<dbReference type="RefSeq" id="WP_163656116.1">
    <property type="nucleotide sequence ID" value="NZ_JAAGRN010000011.1"/>
</dbReference>
<proteinExistence type="inferred from homology"/>
<name>A0A6B2R2F0_9BURK</name>
<evidence type="ECO:0000256" key="5">
    <source>
        <dbReference type="ARBA" id="ARBA00022989"/>
    </source>
</evidence>
<keyword evidence="5 7" id="KW-1133">Transmembrane helix</keyword>
<protein>
    <recommendedName>
        <fullName evidence="7">UPF0056 membrane protein</fullName>
    </recommendedName>
</protein>
<sequence length="214" mass="23090">MSNPMGLTFPSDLLYEFSTLVVVLDPIATVPVFMAVTQGLERKEALRVGFYSLCIAFFILLFFIVFGQIFLSTLKIPMASFQLAGSIILFTLGMAMIKGKLVEPTDNSADGRSLVQRAAYPLAMPVIAGSGSILTVVMLTNNDTRTVAEQAQTTVLLILCLSLHFISFSLAGYIKKYIGHTGIETIGRVFGLILTSLAVTGIVIAIKISFGLPQ</sequence>
<feature type="transmembrane region" description="Helical" evidence="7">
    <location>
        <begin position="13"/>
        <end position="36"/>
    </location>
</feature>
<dbReference type="NCBIfam" id="TIGR00427">
    <property type="entry name" value="NAAT family transporter"/>
    <property type="match status" value="1"/>
</dbReference>
<dbReference type="PANTHER" id="PTHR33508:SF1">
    <property type="entry name" value="UPF0056 MEMBRANE PROTEIN YHCE"/>
    <property type="match status" value="1"/>
</dbReference>
<reference evidence="8" key="1">
    <citation type="submission" date="2020-02" db="EMBL/GenBank/DDBJ databases">
        <authorList>
            <person name="Chen W.-M."/>
        </authorList>
    </citation>
    <scope>NUCLEOTIDE SEQUENCE</scope>
    <source>
        <strain evidence="8">NBD-18</strain>
    </source>
</reference>
<feature type="transmembrane region" description="Helical" evidence="7">
    <location>
        <begin position="48"/>
        <end position="70"/>
    </location>
</feature>
<feature type="transmembrane region" description="Helical" evidence="7">
    <location>
        <begin position="76"/>
        <end position="97"/>
    </location>
</feature>
<dbReference type="InterPro" id="IPR002771">
    <property type="entry name" value="Multi_antbiot-R_MarC"/>
</dbReference>
<feature type="transmembrane region" description="Helical" evidence="7">
    <location>
        <begin position="186"/>
        <end position="210"/>
    </location>
</feature>
<evidence type="ECO:0000313" key="8">
    <source>
        <dbReference type="EMBL" id="NDY84293.1"/>
    </source>
</evidence>
<dbReference type="Pfam" id="PF01914">
    <property type="entry name" value="MarC"/>
    <property type="match status" value="1"/>
</dbReference>
<gene>
    <name evidence="8" type="ORF">G3I67_13755</name>
</gene>
<accession>A0A6B2R2F0</accession>
<evidence type="ECO:0000256" key="7">
    <source>
        <dbReference type="RuleBase" id="RU362048"/>
    </source>
</evidence>
<comment type="subcellular location">
    <subcellularLocation>
        <location evidence="1 7">Cell membrane</location>
        <topology evidence="1 7">Multi-pass membrane protein</topology>
    </subcellularLocation>
</comment>